<protein>
    <submittedName>
        <fullName evidence="2">Uncharacterized protein</fullName>
    </submittedName>
</protein>
<gene>
    <name evidence="2" type="ORF">HNR72_008029</name>
</gene>
<proteinExistence type="predicted"/>
<feature type="region of interest" description="Disordered" evidence="1">
    <location>
        <begin position="134"/>
        <end position="156"/>
    </location>
</feature>
<sequence>MCSMPASAGRHWDGSSRITRHHRPVQIAGNSPSRLLRAGQSGRCRQCGNRIDLYQRADQRPIALHPAELATTHVPESCRWHLSSGIAFPHGDGSPWCRIPHVVLCPRRTPLCRPGPRLEAIRRQLAIHTRRLTDTGAFTPSPPPTSSEATDIDTDSPSRPVVQMLLCRYLAEQAVEHIRCVAQTRHRHRCAQPVLTPTNPAGAWRLLPTGPHRAQLTLRDALMAVYDLGHLPYSEQLRWRAQCCPQHAATAYAADLAVAEWQPFDPLLHAAHIRTRPPQPPARQLRGR</sequence>
<evidence type="ECO:0000313" key="3">
    <source>
        <dbReference type="Proteomes" id="UP000579531"/>
    </source>
</evidence>
<evidence type="ECO:0000256" key="1">
    <source>
        <dbReference type="SAM" id="MobiDB-lite"/>
    </source>
</evidence>
<dbReference type="RefSeq" id="WP_311240819.1">
    <property type="nucleotide sequence ID" value="NZ_BAABFE010000021.1"/>
</dbReference>
<accession>A0AA89Q9M3</accession>
<evidence type="ECO:0000313" key="2">
    <source>
        <dbReference type="EMBL" id="MBB5816907.1"/>
    </source>
</evidence>
<dbReference type="Proteomes" id="UP000579531">
    <property type="component" value="Unassembled WGS sequence"/>
</dbReference>
<organism evidence="2 3">
    <name type="scientific">Streptomyces collinus</name>
    <dbReference type="NCBI Taxonomy" id="42684"/>
    <lineage>
        <taxon>Bacteria</taxon>
        <taxon>Bacillati</taxon>
        <taxon>Actinomycetota</taxon>
        <taxon>Actinomycetes</taxon>
        <taxon>Kitasatosporales</taxon>
        <taxon>Streptomycetaceae</taxon>
        <taxon>Streptomyces</taxon>
    </lineage>
</organism>
<keyword evidence="3" id="KW-1185">Reference proteome</keyword>
<dbReference type="EMBL" id="JACHLX010000002">
    <property type="protein sequence ID" value="MBB5816907.1"/>
    <property type="molecule type" value="Genomic_DNA"/>
</dbReference>
<dbReference type="GeneID" id="93835824"/>
<name>A0AA89Q9M3_STRCU</name>
<comment type="caution">
    <text evidence="2">The sequence shown here is derived from an EMBL/GenBank/DDBJ whole genome shotgun (WGS) entry which is preliminary data.</text>
</comment>
<dbReference type="AlphaFoldDB" id="A0AA89Q9M3"/>
<dbReference type="Pfam" id="PF19561">
    <property type="entry name" value="DUF6083"/>
    <property type="match status" value="1"/>
</dbReference>
<feature type="region of interest" description="Disordered" evidence="1">
    <location>
        <begin position="1"/>
        <end position="21"/>
    </location>
</feature>
<reference evidence="2 3" key="1">
    <citation type="submission" date="2020-08" db="EMBL/GenBank/DDBJ databases">
        <title>Sequencing the genomes of 1000 actinobacteria strains.</title>
        <authorList>
            <person name="Klenk H.-P."/>
        </authorList>
    </citation>
    <scope>NUCLEOTIDE SEQUENCE [LARGE SCALE GENOMIC DNA]</scope>
    <source>
        <strain evidence="2 3">DSM 40129</strain>
    </source>
</reference>
<dbReference type="InterPro" id="IPR045729">
    <property type="entry name" value="DUF6083"/>
</dbReference>